<protein>
    <submittedName>
        <fullName evidence="3">DUF1593 domain-containing protein</fullName>
    </submittedName>
</protein>
<feature type="domain" description="Cellulose-binding Sde182 nucleoside hydrolase-like" evidence="1">
    <location>
        <begin position="7"/>
        <end position="328"/>
    </location>
</feature>
<dbReference type="InterPro" id="IPR036452">
    <property type="entry name" value="Ribo_hydro-like"/>
</dbReference>
<dbReference type="Pfam" id="PF21027">
    <property type="entry name" value="Sde0182_C"/>
    <property type="match status" value="1"/>
</dbReference>
<dbReference type="GeneID" id="92741274"/>
<dbReference type="InterPro" id="IPR048527">
    <property type="entry name" value="Sde182_C"/>
</dbReference>
<accession>A0AAQ3GTH5</accession>
<proteinExistence type="predicted"/>
<dbReference type="Proteomes" id="UP001243496">
    <property type="component" value="Chromosome"/>
</dbReference>
<dbReference type="GO" id="GO:0016799">
    <property type="term" value="F:hydrolase activity, hydrolyzing N-glycosyl compounds"/>
    <property type="evidence" value="ECO:0007669"/>
    <property type="project" value="InterPro"/>
</dbReference>
<dbReference type="RefSeq" id="WP_306856098.1">
    <property type="nucleotide sequence ID" value="NZ_CP132968.1"/>
</dbReference>
<dbReference type="Pfam" id="PF07632">
    <property type="entry name" value="Sde182_NH-like"/>
    <property type="match status" value="1"/>
</dbReference>
<evidence type="ECO:0000313" key="3">
    <source>
        <dbReference type="EMBL" id="WMD15274.1"/>
    </source>
</evidence>
<evidence type="ECO:0000313" key="4">
    <source>
        <dbReference type="Proteomes" id="UP001243496"/>
    </source>
</evidence>
<feature type="domain" description="Cellulose-binding Sde182 C-terminal" evidence="2">
    <location>
        <begin position="413"/>
        <end position="500"/>
    </location>
</feature>
<dbReference type="InterPro" id="IPR011483">
    <property type="entry name" value="Sde182_NH-like"/>
</dbReference>
<gene>
    <name evidence="3" type="ORF">RBI15_07715</name>
</gene>
<dbReference type="EMBL" id="CP132968">
    <property type="protein sequence ID" value="WMD15274.1"/>
    <property type="molecule type" value="Genomic_DNA"/>
</dbReference>
<evidence type="ECO:0000259" key="1">
    <source>
        <dbReference type="Pfam" id="PF07632"/>
    </source>
</evidence>
<organism evidence="3 4">
    <name type="scientific">Anaerostipes hadrus</name>
    <dbReference type="NCBI Taxonomy" id="649756"/>
    <lineage>
        <taxon>Bacteria</taxon>
        <taxon>Bacillati</taxon>
        <taxon>Bacillota</taxon>
        <taxon>Clostridia</taxon>
        <taxon>Lachnospirales</taxon>
        <taxon>Lachnospiraceae</taxon>
        <taxon>Anaerostipes</taxon>
    </lineage>
</organism>
<evidence type="ECO:0000259" key="2">
    <source>
        <dbReference type="Pfam" id="PF21027"/>
    </source>
</evidence>
<reference evidence="3" key="1">
    <citation type="submission" date="2023-08" db="EMBL/GenBank/DDBJ databases">
        <title>Complete Genome Sequences of butyrate producing Anaerostipes hadrus strains BA1 and GIF7 isolated from the terminal ileum of a healthy lean male.</title>
        <authorList>
            <person name="Low A."/>
            <person name="Sheludchenko M."/>
            <person name="Cheng H.E."/>
            <person name="Koh X.Q."/>
            <person name="Lee J."/>
        </authorList>
    </citation>
    <scope>NUCLEOTIDE SEQUENCE</scope>
    <source>
        <strain evidence="3">BA1</strain>
    </source>
</reference>
<dbReference type="AlphaFoldDB" id="A0AAQ3GTH5"/>
<dbReference type="Gene3D" id="3.90.245.10">
    <property type="entry name" value="Ribonucleoside hydrolase-like"/>
    <property type="match status" value="1"/>
</dbReference>
<sequence>MLDYKIRTIVTQDAEVDDQNSFRHLLLYANDIEIQGIIQTSSIFHWKGKKGVKTPEVKEGDEFAPKGRYDEPYRWTGTQWMFEVLKDYEKVYKNLCLQSLNYPTAQELKDVTKIGNIGYPGEMDEETEGSKLIKEHIMDNDERILYLQIWGGTNTIARALYDIECEHQNDTDWDLQKKKIMKKVVLVACGEQDPTYQNYIAQQWPQLAFISCVQMGSYAYAWKTMPDGESKKCLKDSFMRQIVKGNGPLMEGYATWADGKEYEGEPEKYQFGSNKKLLNDWWGKKFGLGIHKQYDFLSEGDSPTFLMLLPTGLRSLEHFGYGGIAGRYVKNIEKKNKKGEILNYWESAKDVYKDANGNEVETESMWRYVEFIQRDFVARAKWCVETTFCEEDHAPEFLIENGRDHLVKAGEEVLIHASVTSELSGDIVSEAFIYPEASSCKNLDEVKIIKDQEKSNIKEKDFRIKIPKNAKKGDQIHVIFMMQKQYGYKLKSFQRVIINVI</sequence>
<name>A0AAQ3GTH5_ANAHA</name>